<name>A0A1V4HKB4_9BACL</name>
<keyword evidence="3" id="KW-0408">Iron</keyword>
<dbReference type="EMBL" id="MBTG01000012">
    <property type="protein sequence ID" value="OPH57735.1"/>
    <property type="molecule type" value="Genomic_DNA"/>
</dbReference>
<gene>
    <name evidence="6" type="ORF">BC351_04280</name>
</gene>
<comment type="similarity">
    <text evidence="4">Belongs to the cyclic nucleotide phosphodiesterase class-III family.</text>
</comment>
<evidence type="ECO:0000256" key="1">
    <source>
        <dbReference type="ARBA" id="ARBA00022723"/>
    </source>
</evidence>
<keyword evidence="2" id="KW-0378">Hydrolase</keyword>
<dbReference type="AlphaFoldDB" id="A0A1V4HKB4"/>
<organism evidence="6 7">
    <name type="scientific">Paenibacillus ferrarius</name>
    <dbReference type="NCBI Taxonomy" id="1469647"/>
    <lineage>
        <taxon>Bacteria</taxon>
        <taxon>Bacillati</taxon>
        <taxon>Bacillota</taxon>
        <taxon>Bacilli</taxon>
        <taxon>Bacillales</taxon>
        <taxon>Paenibacillaceae</taxon>
        <taxon>Paenibacillus</taxon>
    </lineage>
</organism>
<accession>A0A1V4HKB4</accession>
<evidence type="ECO:0000256" key="4">
    <source>
        <dbReference type="ARBA" id="ARBA00025742"/>
    </source>
</evidence>
<dbReference type="Gene3D" id="3.30.750.180">
    <property type="entry name" value="GpdQ, beta-strand dimerisation domain"/>
    <property type="match status" value="1"/>
</dbReference>
<dbReference type="SUPFAM" id="SSF56300">
    <property type="entry name" value="Metallo-dependent phosphatases"/>
    <property type="match status" value="1"/>
</dbReference>
<sequence>MKIAMIGDLHYPSMVINRPEVVKARDAFFEHVLSAFFETEADYHISIGDLTNVGEFAEFDYIFSKVNSYGSRVRFIHIMGNHDTYTHAKADVLAATGREPYGLIETDEATIVMLDTARETVTDWSGFMEDDQLAWLEAALRHHSDKPMLVFAHHPIYGTTARSKEAMMSLHETVELRQILNKHTGIGFYFNGHNHTNSIVNERNWYFVQTAAMLDIPAFRLITVESGHVSVELIRLEDESVLQWAYFLSRHMPYFEPFPSAEGDEFSTRVSAHFHSSFGGSKG</sequence>
<dbReference type="GO" id="GO:0046872">
    <property type="term" value="F:metal ion binding"/>
    <property type="evidence" value="ECO:0007669"/>
    <property type="project" value="UniProtKB-KW"/>
</dbReference>
<evidence type="ECO:0000313" key="6">
    <source>
        <dbReference type="EMBL" id="OPH57735.1"/>
    </source>
</evidence>
<keyword evidence="7" id="KW-1185">Reference proteome</keyword>
<dbReference type="STRING" id="1469647.BC351_04280"/>
<dbReference type="InterPro" id="IPR029052">
    <property type="entry name" value="Metallo-depent_PP-like"/>
</dbReference>
<dbReference type="RefSeq" id="WP_079413247.1">
    <property type="nucleotide sequence ID" value="NZ_MBTG01000012.1"/>
</dbReference>
<evidence type="ECO:0000256" key="3">
    <source>
        <dbReference type="ARBA" id="ARBA00023004"/>
    </source>
</evidence>
<dbReference type="InterPro" id="IPR042281">
    <property type="entry name" value="GpdQ_beta-strand"/>
</dbReference>
<dbReference type="Pfam" id="PF00149">
    <property type="entry name" value="Metallophos"/>
    <property type="match status" value="1"/>
</dbReference>
<reference evidence="7" key="1">
    <citation type="submission" date="2016-07" db="EMBL/GenBank/DDBJ databases">
        <authorList>
            <person name="Florea S."/>
            <person name="Webb J.S."/>
            <person name="Jaromczyk J."/>
            <person name="Schardl C.L."/>
        </authorList>
    </citation>
    <scope>NUCLEOTIDE SEQUENCE [LARGE SCALE GENOMIC DNA]</scope>
    <source>
        <strain evidence="7">CY1</strain>
    </source>
</reference>
<evidence type="ECO:0000313" key="7">
    <source>
        <dbReference type="Proteomes" id="UP000190626"/>
    </source>
</evidence>
<dbReference type="InterPro" id="IPR004843">
    <property type="entry name" value="Calcineurin-like_PHP"/>
</dbReference>
<dbReference type="GO" id="GO:0016787">
    <property type="term" value="F:hydrolase activity"/>
    <property type="evidence" value="ECO:0007669"/>
    <property type="project" value="UniProtKB-KW"/>
</dbReference>
<dbReference type="InterPro" id="IPR050884">
    <property type="entry name" value="CNP_phosphodiesterase-III"/>
</dbReference>
<dbReference type="PANTHER" id="PTHR42988:SF2">
    <property type="entry name" value="CYCLIC NUCLEOTIDE PHOSPHODIESTERASE CBUA0032-RELATED"/>
    <property type="match status" value="1"/>
</dbReference>
<dbReference type="Gene3D" id="3.60.21.10">
    <property type="match status" value="1"/>
</dbReference>
<keyword evidence="1" id="KW-0479">Metal-binding</keyword>
<feature type="domain" description="Calcineurin-like phosphoesterase" evidence="5">
    <location>
        <begin position="1"/>
        <end position="196"/>
    </location>
</feature>
<evidence type="ECO:0000256" key="2">
    <source>
        <dbReference type="ARBA" id="ARBA00022801"/>
    </source>
</evidence>
<evidence type="ECO:0000259" key="5">
    <source>
        <dbReference type="Pfam" id="PF00149"/>
    </source>
</evidence>
<proteinExistence type="inferred from homology"/>
<dbReference type="PANTHER" id="PTHR42988">
    <property type="entry name" value="PHOSPHOHYDROLASE"/>
    <property type="match status" value="1"/>
</dbReference>
<dbReference type="OrthoDB" id="1645838at2"/>
<comment type="caution">
    <text evidence="6">The sequence shown here is derived from an EMBL/GenBank/DDBJ whole genome shotgun (WGS) entry which is preliminary data.</text>
</comment>
<dbReference type="Proteomes" id="UP000190626">
    <property type="component" value="Unassembled WGS sequence"/>
</dbReference>
<protein>
    <recommendedName>
        <fullName evidence="5">Calcineurin-like phosphoesterase domain-containing protein</fullName>
    </recommendedName>
</protein>